<feature type="region of interest" description="Disordered" evidence="14">
    <location>
        <begin position="85"/>
        <end position="107"/>
    </location>
</feature>
<evidence type="ECO:0000256" key="3">
    <source>
        <dbReference type="ARBA" id="ARBA00004824"/>
    </source>
</evidence>
<dbReference type="InterPro" id="IPR036038">
    <property type="entry name" value="Aminotransferase-like"/>
</dbReference>
<evidence type="ECO:0000256" key="8">
    <source>
        <dbReference type="ARBA" id="ARBA00014472"/>
    </source>
</evidence>
<dbReference type="RefSeq" id="WP_151001294.1">
    <property type="nucleotide sequence ID" value="NZ_BPQY01000076.1"/>
</dbReference>
<evidence type="ECO:0000256" key="13">
    <source>
        <dbReference type="ARBA" id="ARBA00049229"/>
    </source>
</evidence>
<comment type="caution">
    <text evidence="15">The sequence shown here is derived from an EMBL/GenBank/DDBJ whole genome shotgun (WGS) entry which is preliminary data.</text>
</comment>
<keyword evidence="10" id="KW-0100">Branched-chain amino acid biosynthesis</keyword>
<dbReference type="OrthoDB" id="9805628at2"/>
<reference evidence="15 16" key="1">
    <citation type="submission" date="2019-09" db="EMBL/GenBank/DDBJ databases">
        <title>YIM 48816 draft genome.</title>
        <authorList>
            <person name="Jiang L."/>
        </authorList>
    </citation>
    <scope>NUCLEOTIDE SEQUENCE [LARGE SCALE GENOMIC DNA]</scope>
    <source>
        <strain evidence="15 16">YIM 48816</strain>
    </source>
</reference>
<comment type="function">
    <text evidence="2">Acts on leucine, isoleucine and valine.</text>
</comment>
<dbReference type="InterPro" id="IPR001544">
    <property type="entry name" value="Aminotrans_IV"/>
</dbReference>
<keyword evidence="10" id="KW-0028">Amino-acid biosynthesis</keyword>
<protein>
    <recommendedName>
        <fullName evidence="8">Probable branched-chain-amino-acid aminotransferase</fullName>
        <ecNumber evidence="7">2.6.1.42</ecNumber>
    </recommendedName>
</protein>
<dbReference type="GO" id="GO:0008153">
    <property type="term" value="P:4-aminobenzoate biosynthetic process"/>
    <property type="evidence" value="ECO:0007669"/>
    <property type="project" value="TreeGrafter"/>
</dbReference>
<dbReference type="SUPFAM" id="SSF56752">
    <property type="entry name" value="D-aminoacid aminotransferase-like PLP-dependent enzymes"/>
    <property type="match status" value="1"/>
</dbReference>
<keyword evidence="15" id="KW-0032">Aminotransferase</keyword>
<evidence type="ECO:0000256" key="2">
    <source>
        <dbReference type="ARBA" id="ARBA00003109"/>
    </source>
</evidence>
<evidence type="ECO:0000256" key="1">
    <source>
        <dbReference type="ARBA" id="ARBA00001933"/>
    </source>
</evidence>
<organism evidence="15 16">
    <name type="scientific">Methylobacterium soli</name>
    <dbReference type="NCBI Taxonomy" id="553447"/>
    <lineage>
        <taxon>Bacteria</taxon>
        <taxon>Pseudomonadati</taxon>
        <taxon>Pseudomonadota</taxon>
        <taxon>Alphaproteobacteria</taxon>
        <taxon>Hyphomicrobiales</taxon>
        <taxon>Methylobacteriaceae</taxon>
        <taxon>Methylobacterium</taxon>
    </lineage>
</organism>
<dbReference type="Gene3D" id="3.30.470.10">
    <property type="match status" value="1"/>
</dbReference>
<dbReference type="EMBL" id="VZZK01000016">
    <property type="protein sequence ID" value="KAB1078086.1"/>
    <property type="molecule type" value="Genomic_DNA"/>
</dbReference>
<dbReference type="InterPro" id="IPR043131">
    <property type="entry name" value="BCAT-like_N"/>
</dbReference>
<keyword evidence="15" id="KW-0808">Transferase</keyword>
<evidence type="ECO:0000256" key="14">
    <source>
        <dbReference type="SAM" id="MobiDB-lite"/>
    </source>
</evidence>
<evidence type="ECO:0000313" key="16">
    <source>
        <dbReference type="Proteomes" id="UP000474159"/>
    </source>
</evidence>
<dbReference type="EC" id="2.6.1.42" evidence="7"/>
<dbReference type="Pfam" id="PF01063">
    <property type="entry name" value="Aminotran_4"/>
    <property type="match status" value="1"/>
</dbReference>
<dbReference type="Proteomes" id="UP000474159">
    <property type="component" value="Unassembled WGS sequence"/>
</dbReference>
<evidence type="ECO:0000256" key="11">
    <source>
        <dbReference type="ARBA" id="ARBA00048212"/>
    </source>
</evidence>
<dbReference type="AlphaFoldDB" id="A0A6L3T065"/>
<dbReference type="GO" id="GO:0005829">
    <property type="term" value="C:cytosol"/>
    <property type="evidence" value="ECO:0007669"/>
    <property type="project" value="TreeGrafter"/>
</dbReference>
<comment type="cofactor">
    <cofactor evidence="1">
        <name>pyridoxal 5'-phosphate</name>
        <dbReference type="ChEBI" id="CHEBI:597326"/>
    </cofactor>
</comment>
<name>A0A6L3T065_9HYPH</name>
<comment type="similarity">
    <text evidence="6">Belongs to the class-IV pyridoxal-phosphate-dependent aminotransferase family.</text>
</comment>
<evidence type="ECO:0000256" key="10">
    <source>
        <dbReference type="ARBA" id="ARBA00023304"/>
    </source>
</evidence>
<comment type="pathway">
    <text evidence="4">Amino-acid biosynthesis; L-valine biosynthesis; L-valine from pyruvate: step 4/4.</text>
</comment>
<keyword evidence="9" id="KW-0663">Pyridoxal phosphate</keyword>
<dbReference type="GO" id="GO:0004084">
    <property type="term" value="F:branched-chain-amino-acid transaminase activity"/>
    <property type="evidence" value="ECO:0007669"/>
    <property type="project" value="UniProtKB-EC"/>
</dbReference>
<comment type="catalytic activity">
    <reaction evidence="11">
        <text>L-valine + 2-oxoglutarate = 3-methyl-2-oxobutanoate + L-glutamate</text>
        <dbReference type="Rhea" id="RHEA:24813"/>
        <dbReference type="ChEBI" id="CHEBI:11851"/>
        <dbReference type="ChEBI" id="CHEBI:16810"/>
        <dbReference type="ChEBI" id="CHEBI:29985"/>
        <dbReference type="ChEBI" id="CHEBI:57762"/>
        <dbReference type="EC" id="2.6.1.42"/>
    </reaction>
</comment>
<evidence type="ECO:0000256" key="12">
    <source>
        <dbReference type="ARBA" id="ARBA00048798"/>
    </source>
</evidence>
<comment type="catalytic activity">
    <reaction evidence="12">
        <text>L-isoleucine + 2-oxoglutarate = (S)-3-methyl-2-oxopentanoate + L-glutamate</text>
        <dbReference type="Rhea" id="RHEA:24801"/>
        <dbReference type="ChEBI" id="CHEBI:16810"/>
        <dbReference type="ChEBI" id="CHEBI:29985"/>
        <dbReference type="ChEBI" id="CHEBI:35146"/>
        <dbReference type="ChEBI" id="CHEBI:58045"/>
        <dbReference type="EC" id="2.6.1.42"/>
    </reaction>
</comment>
<dbReference type="InterPro" id="IPR050571">
    <property type="entry name" value="Class-IV_PLP-Dep_Aminotrnsfr"/>
</dbReference>
<evidence type="ECO:0000256" key="9">
    <source>
        <dbReference type="ARBA" id="ARBA00022898"/>
    </source>
</evidence>
<evidence type="ECO:0000256" key="4">
    <source>
        <dbReference type="ARBA" id="ARBA00004931"/>
    </source>
</evidence>
<dbReference type="PANTHER" id="PTHR42743:SF2">
    <property type="entry name" value="AMINODEOXYCHORISMATE LYASE"/>
    <property type="match status" value="1"/>
</dbReference>
<gene>
    <name evidence="15" type="ORF">F6X53_16450</name>
</gene>
<dbReference type="PANTHER" id="PTHR42743">
    <property type="entry name" value="AMINO-ACID AMINOTRANSFERASE"/>
    <property type="match status" value="1"/>
</dbReference>
<proteinExistence type="inferred from homology"/>
<evidence type="ECO:0000256" key="7">
    <source>
        <dbReference type="ARBA" id="ARBA00013053"/>
    </source>
</evidence>
<comment type="pathway">
    <text evidence="5">Amino-acid biosynthesis; L-leucine biosynthesis; L-leucine from 3-methyl-2-oxobutanoate: step 4/4.</text>
</comment>
<evidence type="ECO:0000256" key="5">
    <source>
        <dbReference type="ARBA" id="ARBA00005072"/>
    </source>
</evidence>
<dbReference type="FunFam" id="3.20.10.10:FF:000002">
    <property type="entry name" value="D-alanine aminotransferase"/>
    <property type="match status" value="1"/>
</dbReference>
<accession>A0A6L3T065</accession>
<comment type="catalytic activity">
    <reaction evidence="13">
        <text>L-leucine + 2-oxoglutarate = 4-methyl-2-oxopentanoate + L-glutamate</text>
        <dbReference type="Rhea" id="RHEA:18321"/>
        <dbReference type="ChEBI" id="CHEBI:16810"/>
        <dbReference type="ChEBI" id="CHEBI:17865"/>
        <dbReference type="ChEBI" id="CHEBI:29985"/>
        <dbReference type="ChEBI" id="CHEBI:57427"/>
        <dbReference type="EC" id="2.6.1.42"/>
    </reaction>
</comment>
<dbReference type="GO" id="GO:0009082">
    <property type="term" value="P:branched-chain amino acid biosynthetic process"/>
    <property type="evidence" value="ECO:0007669"/>
    <property type="project" value="UniProtKB-KW"/>
</dbReference>
<evidence type="ECO:0000256" key="6">
    <source>
        <dbReference type="ARBA" id="ARBA00009320"/>
    </source>
</evidence>
<comment type="pathway">
    <text evidence="3">Amino-acid biosynthesis; L-isoleucine biosynthesis; L-isoleucine from 2-oxobutanoate: step 4/4.</text>
</comment>
<dbReference type="GO" id="GO:0008696">
    <property type="term" value="F:4-amino-4-deoxychorismate lyase activity"/>
    <property type="evidence" value="ECO:0007669"/>
    <property type="project" value="TreeGrafter"/>
</dbReference>
<evidence type="ECO:0000313" key="15">
    <source>
        <dbReference type="EMBL" id="KAB1078086.1"/>
    </source>
</evidence>
<sequence>MLWRDGALSEDPRAPFDLGDRGLLLGDGVFDTALALNGRVAFAAAHRDRLVAAAAALGFTVEPARIDQAMRALAAQFPQAAIRTTVTRGSGPRGLKPPAEPRPTLFASAGPLAPGLAGAPLRLWPTQIRRNDTAPTARLKTLGYLDAVLAAREAAEHGFDEALFRNTKDAVACGGTGNLFAILDGRLVTPPLTDGVLDGIVRAEILRLAPACALACQERSLTLDTLLRADAVFLTNSLRLLAPVEAIGATVLASAAHPAVASLARALRARVAAACEVAVETIP</sequence>
<dbReference type="Gene3D" id="3.20.10.10">
    <property type="entry name" value="D-amino Acid Aminotransferase, subunit A, domain 2"/>
    <property type="match status" value="1"/>
</dbReference>
<dbReference type="InterPro" id="IPR043132">
    <property type="entry name" value="BCAT-like_C"/>
</dbReference>
<keyword evidence="16" id="KW-1185">Reference proteome</keyword>